<feature type="transmembrane region" description="Helical" evidence="8">
    <location>
        <begin position="220"/>
        <end position="243"/>
    </location>
</feature>
<sequence>MRKYDNGKITIRQFTILIVLGTIGDSILVIPTLTANFAKQDAWISMLLSFVPGLATAVLYGAIASKLQGKGLIFGAQQTMGKWIGSLVGLLFLFYFFFCHITLTSEMSQFLTTQMMPETPVNAIIIVFMTVVIIIAYRYGVEAFARMGELLFPIFVLLFAFLIVLLLPQVEMSNLKPIMAKGFMPAFEGMSHAYAVGFNEMIVLLMIIPRVAGGNKMKPILTGFAIGGAVLFITVFLCVLVLGTNLMETKYYPTYVLAQKINIGNFLERMEAILAFIWIITVYFKTLLYFYALVQGIAVLMRLKESDMLTIPLGMLVLVCTVVVTPSTTSYYDIVENYWPWFDLTFCVALPLLLLCWIYAKGNNNSGGNTS</sequence>
<evidence type="ECO:0000256" key="2">
    <source>
        <dbReference type="ARBA" id="ARBA00007998"/>
    </source>
</evidence>
<dbReference type="PANTHER" id="PTHR34975">
    <property type="entry name" value="SPORE GERMINATION PROTEIN A2"/>
    <property type="match status" value="1"/>
</dbReference>
<dbReference type="NCBIfam" id="TIGR00912">
    <property type="entry name" value="2A0309"/>
    <property type="match status" value="1"/>
</dbReference>
<feature type="transmembrane region" description="Helical" evidence="8">
    <location>
        <begin position="42"/>
        <end position="63"/>
    </location>
</feature>
<dbReference type="Gene3D" id="1.20.1740.10">
    <property type="entry name" value="Amino acid/polyamine transporter I"/>
    <property type="match status" value="1"/>
</dbReference>
<feature type="transmembrane region" description="Helical" evidence="8">
    <location>
        <begin position="12"/>
        <end position="30"/>
    </location>
</feature>
<feature type="transmembrane region" description="Helical" evidence="8">
    <location>
        <begin position="190"/>
        <end position="208"/>
    </location>
</feature>
<protein>
    <submittedName>
        <fullName evidence="9">Spore germination protein KB</fullName>
    </submittedName>
</protein>
<evidence type="ECO:0000256" key="6">
    <source>
        <dbReference type="ARBA" id="ARBA00022989"/>
    </source>
</evidence>
<dbReference type="RefSeq" id="WP_307207540.1">
    <property type="nucleotide sequence ID" value="NZ_JAUSSU010000012.1"/>
</dbReference>
<evidence type="ECO:0000256" key="5">
    <source>
        <dbReference type="ARBA" id="ARBA00022692"/>
    </source>
</evidence>
<evidence type="ECO:0000256" key="7">
    <source>
        <dbReference type="ARBA" id="ARBA00023136"/>
    </source>
</evidence>
<dbReference type="EMBL" id="JAUSSU010000012">
    <property type="protein sequence ID" value="MDQ0115683.1"/>
    <property type="molecule type" value="Genomic_DNA"/>
</dbReference>
<keyword evidence="7 8" id="KW-0472">Membrane</keyword>
<feature type="transmembrane region" description="Helical" evidence="8">
    <location>
        <begin position="275"/>
        <end position="301"/>
    </location>
</feature>
<evidence type="ECO:0000256" key="8">
    <source>
        <dbReference type="SAM" id="Phobius"/>
    </source>
</evidence>
<comment type="caution">
    <text evidence="9">The sequence shown here is derived from an EMBL/GenBank/DDBJ whole genome shotgun (WGS) entry which is preliminary data.</text>
</comment>
<keyword evidence="6 8" id="KW-1133">Transmembrane helix</keyword>
<dbReference type="InterPro" id="IPR004761">
    <property type="entry name" value="Spore_GerAB"/>
</dbReference>
<accession>A0ABT9U7Y2</accession>
<feature type="transmembrane region" description="Helical" evidence="8">
    <location>
        <begin position="338"/>
        <end position="360"/>
    </location>
</feature>
<evidence type="ECO:0000256" key="4">
    <source>
        <dbReference type="ARBA" id="ARBA00022544"/>
    </source>
</evidence>
<keyword evidence="3" id="KW-0813">Transport</keyword>
<feature type="transmembrane region" description="Helical" evidence="8">
    <location>
        <begin position="150"/>
        <end position="170"/>
    </location>
</feature>
<name>A0ABT9U7Y2_PAEHA</name>
<keyword evidence="5 8" id="KW-0812">Transmembrane</keyword>
<reference evidence="9 10" key="1">
    <citation type="submission" date="2023-07" db="EMBL/GenBank/DDBJ databases">
        <title>Sorghum-associated microbial communities from plants grown in Nebraska, USA.</title>
        <authorList>
            <person name="Schachtman D."/>
        </authorList>
    </citation>
    <scope>NUCLEOTIDE SEQUENCE [LARGE SCALE GENOMIC DNA]</scope>
    <source>
        <strain evidence="9 10">CC482</strain>
    </source>
</reference>
<proteinExistence type="inferred from homology"/>
<evidence type="ECO:0000256" key="3">
    <source>
        <dbReference type="ARBA" id="ARBA00022448"/>
    </source>
</evidence>
<comment type="subcellular location">
    <subcellularLocation>
        <location evidence="1">Membrane</location>
        <topology evidence="1">Multi-pass membrane protein</topology>
    </subcellularLocation>
</comment>
<dbReference type="Proteomes" id="UP001229346">
    <property type="component" value="Unassembled WGS sequence"/>
</dbReference>
<gene>
    <name evidence="9" type="ORF">J2T15_005150</name>
</gene>
<organism evidence="9 10">
    <name type="scientific">Paenibacillus harenae</name>
    <dbReference type="NCBI Taxonomy" id="306543"/>
    <lineage>
        <taxon>Bacteria</taxon>
        <taxon>Bacillati</taxon>
        <taxon>Bacillota</taxon>
        <taxon>Bacilli</taxon>
        <taxon>Bacillales</taxon>
        <taxon>Paenibacillaceae</taxon>
        <taxon>Paenibacillus</taxon>
    </lineage>
</organism>
<keyword evidence="4" id="KW-0309">Germination</keyword>
<comment type="similarity">
    <text evidence="2">Belongs to the amino acid-polyamine-organocation (APC) superfamily. Spore germination protein (SGP) (TC 2.A.3.9) family.</text>
</comment>
<feature type="transmembrane region" description="Helical" evidence="8">
    <location>
        <begin position="83"/>
        <end position="103"/>
    </location>
</feature>
<evidence type="ECO:0000313" key="10">
    <source>
        <dbReference type="Proteomes" id="UP001229346"/>
    </source>
</evidence>
<dbReference type="Pfam" id="PF03845">
    <property type="entry name" value="Spore_permease"/>
    <property type="match status" value="1"/>
</dbReference>
<keyword evidence="10" id="KW-1185">Reference proteome</keyword>
<dbReference type="PANTHER" id="PTHR34975:SF2">
    <property type="entry name" value="SPORE GERMINATION PROTEIN A2"/>
    <property type="match status" value="1"/>
</dbReference>
<feature type="transmembrane region" description="Helical" evidence="8">
    <location>
        <begin position="123"/>
        <end position="141"/>
    </location>
</feature>
<feature type="transmembrane region" description="Helical" evidence="8">
    <location>
        <begin position="313"/>
        <end position="332"/>
    </location>
</feature>
<evidence type="ECO:0000313" key="9">
    <source>
        <dbReference type="EMBL" id="MDQ0115683.1"/>
    </source>
</evidence>
<evidence type="ECO:0000256" key="1">
    <source>
        <dbReference type="ARBA" id="ARBA00004141"/>
    </source>
</evidence>